<keyword evidence="9" id="KW-1185">Reference proteome</keyword>
<keyword evidence="2 6" id="KW-0812">Transmembrane</keyword>
<feature type="compositionally biased region" description="Pro residues" evidence="5">
    <location>
        <begin position="38"/>
        <end position="49"/>
    </location>
</feature>
<evidence type="ECO:0000256" key="4">
    <source>
        <dbReference type="ARBA" id="ARBA00023136"/>
    </source>
</evidence>
<evidence type="ECO:0000256" key="6">
    <source>
        <dbReference type="SAM" id="Phobius"/>
    </source>
</evidence>
<dbReference type="Proteomes" id="UP001592531">
    <property type="component" value="Unassembled WGS sequence"/>
</dbReference>
<accession>A0ABV6W657</accession>
<sequence length="168" mass="17028">MAVPPDHPDHPPTSGAAAPDPVAAPVTDAGAVAAEPTAPDPAAPAPAAPAPARTFGSGHKRRGRPVPRTRTGTAWAGIIAAVVLLILLIVFIAQNAHPVDVSFLMLHGRFPLAVALLAAVAGGALITVVIGSLRMLQLRRAVPRRSRVAAPPAAAAPPVPEKKEQSQA</sequence>
<dbReference type="EMBL" id="JBHFAB010000042">
    <property type="protein sequence ID" value="MFC1421490.1"/>
    <property type="molecule type" value="Genomic_DNA"/>
</dbReference>
<dbReference type="Pfam" id="PF06305">
    <property type="entry name" value="LapA_dom"/>
    <property type="match status" value="1"/>
</dbReference>
<feature type="region of interest" description="Disordered" evidence="5">
    <location>
        <begin position="1"/>
        <end position="69"/>
    </location>
</feature>
<comment type="caution">
    <text evidence="8">The sequence shown here is derived from an EMBL/GenBank/DDBJ whole genome shotgun (WGS) entry which is preliminary data.</text>
</comment>
<proteinExistence type="predicted"/>
<evidence type="ECO:0000256" key="3">
    <source>
        <dbReference type="ARBA" id="ARBA00022989"/>
    </source>
</evidence>
<dbReference type="InterPro" id="IPR010445">
    <property type="entry name" value="LapA_dom"/>
</dbReference>
<protein>
    <submittedName>
        <fullName evidence="8">Lipopolysaccharide assembly protein LapA domain-containing protein</fullName>
    </submittedName>
</protein>
<dbReference type="RefSeq" id="WP_380544807.1">
    <property type="nucleotide sequence ID" value="NZ_JBHFAB010000042.1"/>
</dbReference>
<gene>
    <name evidence="8" type="ORF">ACEZDE_33335</name>
</gene>
<feature type="compositionally biased region" description="Basic residues" evidence="5">
    <location>
        <begin position="58"/>
        <end position="67"/>
    </location>
</feature>
<feature type="compositionally biased region" description="Low complexity" evidence="5">
    <location>
        <begin position="15"/>
        <end position="37"/>
    </location>
</feature>
<name>A0ABV6W657_9ACTN</name>
<feature type="domain" description="Lipopolysaccharide assembly protein A" evidence="7">
    <location>
        <begin position="94"/>
        <end position="143"/>
    </location>
</feature>
<feature type="transmembrane region" description="Helical" evidence="6">
    <location>
        <begin position="72"/>
        <end position="93"/>
    </location>
</feature>
<reference evidence="8 9" key="1">
    <citation type="submission" date="2024-09" db="EMBL/GenBank/DDBJ databases">
        <authorList>
            <person name="Lee S.D."/>
        </authorList>
    </citation>
    <scope>NUCLEOTIDE SEQUENCE [LARGE SCALE GENOMIC DNA]</scope>
    <source>
        <strain evidence="8 9">N8-3</strain>
    </source>
</reference>
<evidence type="ECO:0000313" key="9">
    <source>
        <dbReference type="Proteomes" id="UP001592531"/>
    </source>
</evidence>
<keyword evidence="3 6" id="KW-1133">Transmembrane helix</keyword>
<keyword evidence="1" id="KW-1003">Cell membrane</keyword>
<evidence type="ECO:0000313" key="8">
    <source>
        <dbReference type="EMBL" id="MFC1421490.1"/>
    </source>
</evidence>
<evidence type="ECO:0000256" key="2">
    <source>
        <dbReference type="ARBA" id="ARBA00022692"/>
    </source>
</evidence>
<evidence type="ECO:0000259" key="7">
    <source>
        <dbReference type="Pfam" id="PF06305"/>
    </source>
</evidence>
<organism evidence="8 9">
    <name type="scientific">Streptacidiphilus cavernicola</name>
    <dbReference type="NCBI Taxonomy" id="3342716"/>
    <lineage>
        <taxon>Bacteria</taxon>
        <taxon>Bacillati</taxon>
        <taxon>Actinomycetota</taxon>
        <taxon>Actinomycetes</taxon>
        <taxon>Kitasatosporales</taxon>
        <taxon>Streptomycetaceae</taxon>
        <taxon>Streptacidiphilus</taxon>
    </lineage>
</organism>
<feature type="compositionally biased region" description="Basic and acidic residues" evidence="5">
    <location>
        <begin position="1"/>
        <end position="10"/>
    </location>
</feature>
<feature type="region of interest" description="Disordered" evidence="5">
    <location>
        <begin position="146"/>
        <end position="168"/>
    </location>
</feature>
<feature type="transmembrane region" description="Helical" evidence="6">
    <location>
        <begin position="113"/>
        <end position="136"/>
    </location>
</feature>
<evidence type="ECO:0000256" key="1">
    <source>
        <dbReference type="ARBA" id="ARBA00022475"/>
    </source>
</evidence>
<keyword evidence="4 6" id="KW-0472">Membrane</keyword>
<evidence type="ECO:0000256" key="5">
    <source>
        <dbReference type="SAM" id="MobiDB-lite"/>
    </source>
</evidence>